<sequence>MGHLPLVISKRLLWVGRAAYPLENIVRVYTFVLRPRRAEAVRTFLKRAGLLLLATLGVLFFAFLAEFFSRGEDPGAFLGFLLQLAFLSVVGGLIWAVVDMLIVVTASSHYVLAIETNGQSTAMVSGDPRHLDDLVAQIAAAIDEPDAHLNVVVGALSISNPSNYYFGDAVNIYGGTGNTGKVVS</sequence>
<evidence type="ECO:0000313" key="2">
    <source>
        <dbReference type="EMBL" id="QES21308.1"/>
    </source>
</evidence>
<reference evidence="2 3" key="1">
    <citation type="submission" date="2018-05" db="EMBL/GenBank/DDBJ databases">
        <title>Streptomyces venezuelae.</title>
        <authorList>
            <person name="Kim W."/>
            <person name="Lee N."/>
            <person name="Cho B.-K."/>
        </authorList>
    </citation>
    <scope>NUCLEOTIDE SEQUENCE [LARGE SCALE GENOMIC DNA]</scope>
    <source>
        <strain evidence="2 3">ATCC 15068</strain>
    </source>
</reference>
<proteinExistence type="predicted"/>
<protein>
    <submittedName>
        <fullName evidence="2">Uncharacterized protein</fullName>
    </submittedName>
</protein>
<feature type="transmembrane region" description="Helical" evidence="1">
    <location>
        <begin position="77"/>
        <end position="98"/>
    </location>
</feature>
<feature type="transmembrane region" description="Helical" evidence="1">
    <location>
        <begin position="44"/>
        <end position="65"/>
    </location>
</feature>
<dbReference type="AlphaFoldDB" id="A0A5P2AUT6"/>
<gene>
    <name evidence="2" type="ORF">DEJ46_21185</name>
</gene>
<dbReference type="EMBL" id="CP029194">
    <property type="protein sequence ID" value="QES21308.1"/>
    <property type="molecule type" value="Genomic_DNA"/>
</dbReference>
<dbReference type="OrthoDB" id="3528632at2"/>
<keyword evidence="1" id="KW-0812">Transmembrane</keyword>
<keyword evidence="1" id="KW-0472">Membrane</keyword>
<dbReference type="InterPro" id="IPR045629">
    <property type="entry name" value="DUF6232"/>
</dbReference>
<dbReference type="Pfam" id="PF19744">
    <property type="entry name" value="DUF6232"/>
    <property type="match status" value="1"/>
</dbReference>
<name>A0A5P2AUT6_STRVZ</name>
<organism evidence="2 3">
    <name type="scientific">Streptomyces venezuelae</name>
    <dbReference type="NCBI Taxonomy" id="54571"/>
    <lineage>
        <taxon>Bacteria</taxon>
        <taxon>Bacillati</taxon>
        <taxon>Actinomycetota</taxon>
        <taxon>Actinomycetes</taxon>
        <taxon>Kitasatosporales</taxon>
        <taxon>Streptomycetaceae</taxon>
        <taxon>Streptomyces</taxon>
    </lineage>
</organism>
<dbReference type="RefSeq" id="WP_150268672.1">
    <property type="nucleotide sequence ID" value="NZ_CP029194.1"/>
</dbReference>
<evidence type="ECO:0000256" key="1">
    <source>
        <dbReference type="SAM" id="Phobius"/>
    </source>
</evidence>
<dbReference type="Proteomes" id="UP000324106">
    <property type="component" value="Chromosome"/>
</dbReference>
<evidence type="ECO:0000313" key="3">
    <source>
        <dbReference type="Proteomes" id="UP000324106"/>
    </source>
</evidence>
<keyword evidence="1" id="KW-1133">Transmembrane helix</keyword>
<accession>A0A5P2AUT6</accession>